<dbReference type="SUPFAM" id="SSF51182">
    <property type="entry name" value="RmlC-like cupins"/>
    <property type="match status" value="1"/>
</dbReference>
<evidence type="ECO:0000259" key="1">
    <source>
        <dbReference type="Pfam" id="PF12973"/>
    </source>
</evidence>
<evidence type="ECO:0000313" key="3">
    <source>
        <dbReference type="Proteomes" id="UP001611383"/>
    </source>
</evidence>
<dbReference type="InterPro" id="IPR025979">
    <property type="entry name" value="ChrR-like_cupin_dom"/>
</dbReference>
<protein>
    <submittedName>
        <fullName evidence="2">Anti-sigma factor</fullName>
    </submittedName>
</protein>
<name>A0ABY9X2M3_9BACT</name>
<dbReference type="InterPro" id="IPR014710">
    <property type="entry name" value="RmlC-like_jellyroll"/>
</dbReference>
<sequence length="151" mass="16993">MSQQAVVSSRFIDTERIPWVPLSPGFSFKPLRFLRNELGRIQLLRLEPGTIIPRHRHTGEVHGFNLVGQRKLLDTGELVGPGGYVYEPAGNVDSWMAVGTEPVIVHVTAYGAVEYLDERGEVVKRATCLSQFEVYRGWCQKNGIPMLDLQE</sequence>
<gene>
    <name evidence="2" type="ORF">F0U60_40240</name>
</gene>
<reference evidence="2 3" key="1">
    <citation type="submission" date="2019-08" db="EMBL/GenBank/DDBJ databases">
        <title>Archangium and Cystobacter genomes.</title>
        <authorList>
            <person name="Chen I.-C.K."/>
            <person name="Wielgoss S."/>
        </authorList>
    </citation>
    <scope>NUCLEOTIDE SEQUENCE [LARGE SCALE GENOMIC DNA]</scope>
    <source>
        <strain evidence="2 3">Cbm 6</strain>
    </source>
</reference>
<feature type="domain" description="ChrR-like cupin" evidence="1">
    <location>
        <begin position="11"/>
        <end position="95"/>
    </location>
</feature>
<organism evidence="2 3">
    <name type="scientific">Archangium minus</name>
    <dbReference type="NCBI Taxonomy" id="83450"/>
    <lineage>
        <taxon>Bacteria</taxon>
        <taxon>Pseudomonadati</taxon>
        <taxon>Myxococcota</taxon>
        <taxon>Myxococcia</taxon>
        <taxon>Myxococcales</taxon>
        <taxon>Cystobacterineae</taxon>
        <taxon>Archangiaceae</taxon>
        <taxon>Archangium</taxon>
    </lineage>
</organism>
<dbReference type="EMBL" id="CP043494">
    <property type="protein sequence ID" value="WNG49661.1"/>
    <property type="molecule type" value="Genomic_DNA"/>
</dbReference>
<evidence type="ECO:0000313" key="2">
    <source>
        <dbReference type="EMBL" id="WNG49661.1"/>
    </source>
</evidence>
<keyword evidence="3" id="KW-1185">Reference proteome</keyword>
<dbReference type="Pfam" id="PF12973">
    <property type="entry name" value="Cupin_7"/>
    <property type="match status" value="1"/>
</dbReference>
<dbReference type="InterPro" id="IPR011051">
    <property type="entry name" value="RmlC_Cupin_sf"/>
</dbReference>
<proteinExistence type="predicted"/>
<accession>A0ABY9X2M3</accession>
<dbReference type="Proteomes" id="UP001611383">
    <property type="component" value="Chromosome"/>
</dbReference>
<dbReference type="RefSeq" id="WP_395807816.1">
    <property type="nucleotide sequence ID" value="NZ_CP043494.1"/>
</dbReference>
<dbReference type="Gene3D" id="2.60.120.10">
    <property type="entry name" value="Jelly Rolls"/>
    <property type="match status" value="1"/>
</dbReference>